<dbReference type="KEGG" id="pmal:PMUG01_00029600"/>
<keyword evidence="2" id="KW-1133">Transmembrane helix</keyword>
<sequence>MEKKIKPILLIKFTLFVLLAWICYFTNNANIFSKFFDENYKVVRKLDTNIYRSLAKYKQYKDLNNIGLKNGMQNNGDFINENIYSCEKLAKNKSNLSNDSPSKNSRGHKQDKKNKSCVFETKKYSNLEKNIFKELDYMDFLKENRTISNKNYRKIICKKYGLRFALPVLILLLLLTVFIVDLTLGIVQEQSLWALIGFDKAQLKKLVEPLGFILTPLSKLSGFFKHSTWGGMDECSSCKDAANAVSKECILGQLFGYLVYVIPFFILGVAVISKVIYYHKKVKKYEKIKFRKR</sequence>
<feature type="transmembrane region" description="Helical" evidence="2">
    <location>
        <begin position="160"/>
        <end position="180"/>
    </location>
</feature>
<accession>A0A1D3JH54</accession>
<evidence type="ECO:0000313" key="3">
    <source>
        <dbReference type="EMBL" id="SBT85468.1"/>
    </source>
</evidence>
<gene>
    <name evidence="3" type="primary">PmUG01_00029600</name>
    <name evidence="3" type="ORF">PMUG01_00029600</name>
</gene>
<name>A0A1D3JH54_PLAMA</name>
<dbReference type="AlphaFoldDB" id="A0A1D3JH54"/>
<feature type="transmembrane region" description="Helical" evidence="2">
    <location>
        <begin position="254"/>
        <end position="277"/>
    </location>
</feature>
<evidence type="ECO:0000313" key="4">
    <source>
        <dbReference type="Proteomes" id="UP000219813"/>
    </source>
</evidence>
<protein>
    <submittedName>
        <fullName evidence="3">Fam-l protein</fullName>
    </submittedName>
</protein>
<keyword evidence="4" id="KW-1185">Reference proteome</keyword>
<proteinExistence type="predicted"/>
<feature type="compositionally biased region" description="Polar residues" evidence="1">
    <location>
        <begin position="94"/>
        <end position="104"/>
    </location>
</feature>
<dbReference type="Pfam" id="PF12420">
    <property type="entry name" value="DUF3671"/>
    <property type="match status" value="1"/>
</dbReference>
<dbReference type="GeneID" id="39865756"/>
<dbReference type="InterPro" id="IPR022139">
    <property type="entry name" value="Fam-L/Fam-M-like_plasmodium"/>
</dbReference>
<evidence type="ECO:0000256" key="2">
    <source>
        <dbReference type="SAM" id="Phobius"/>
    </source>
</evidence>
<feature type="transmembrane region" description="Helical" evidence="2">
    <location>
        <begin position="6"/>
        <end position="25"/>
    </location>
</feature>
<feature type="region of interest" description="Disordered" evidence="1">
    <location>
        <begin position="94"/>
        <end position="114"/>
    </location>
</feature>
<dbReference type="RefSeq" id="XP_028858878.1">
    <property type="nucleotide sequence ID" value="XM_029004688.1"/>
</dbReference>
<evidence type="ECO:0000256" key="1">
    <source>
        <dbReference type="SAM" id="MobiDB-lite"/>
    </source>
</evidence>
<dbReference type="EMBL" id="FLRL01000004">
    <property type="protein sequence ID" value="SBT85468.1"/>
    <property type="molecule type" value="Genomic_DNA"/>
</dbReference>
<dbReference type="Proteomes" id="UP000219813">
    <property type="component" value="Unassembled WGS sequence"/>
</dbReference>
<dbReference type="VEuPathDB" id="PlasmoDB:PmUG01_00029600"/>
<reference evidence="3 4" key="1">
    <citation type="submission" date="2016-06" db="EMBL/GenBank/DDBJ databases">
        <authorList>
            <consortium name="Pathogen Informatics"/>
        </authorList>
    </citation>
    <scope>NUCLEOTIDE SEQUENCE [LARGE SCALE GENOMIC DNA]</scope>
</reference>
<keyword evidence="2" id="KW-0812">Transmembrane</keyword>
<organism evidence="3 4">
    <name type="scientific">Plasmodium malariae</name>
    <dbReference type="NCBI Taxonomy" id="5858"/>
    <lineage>
        <taxon>Eukaryota</taxon>
        <taxon>Sar</taxon>
        <taxon>Alveolata</taxon>
        <taxon>Apicomplexa</taxon>
        <taxon>Aconoidasida</taxon>
        <taxon>Haemosporida</taxon>
        <taxon>Plasmodiidae</taxon>
        <taxon>Plasmodium</taxon>
        <taxon>Plasmodium (Plasmodium)</taxon>
    </lineage>
</organism>
<keyword evidence="2" id="KW-0472">Membrane</keyword>